<dbReference type="AlphaFoldDB" id="A0A5E4VZ33"/>
<name>A0A5E4VZ33_9BURK</name>
<protein>
    <submittedName>
        <fullName evidence="1">Uncharacterized protein</fullName>
    </submittedName>
</protein>
<dbReference type="EMBL" id="CABPSK010000002">
    <property type="protein sequence ID" value="VVE17411.1"/>
    <property type="molecule type" value="Genomic_DNA"/>
</dbReference>
<gene>
    <name evidence="1" type="ORF">PPN31114_02975</name>
</gene>
<dbReference type="OrthoDB" id="8941358at2"/>
<evidence type="ECO:0000313" key="1">
    <source>
        <dbReference type="EMBL" id="VVE17411.1"/>
    </source>
</evidence>
<dbReference type="Gene3D" id="1.25.40.10">
    <property type="entry name" value="Tetratricopeptide repeat domain"/>
    <property type="match status" value="1"/>
</dbReference>
<dbReference type="RefSeq" id="WP_150680189.1">
    <property type="nucleotide sequence ID" value="NZ_CABPSK010000002.1"/>
</dbReference>
<accession>A0A5E4VZ33</accession>
<reference evidence="1 2" key="1">
    <citation type="submission" date="2019-08" db="EMBL/GenBank/DDBJ databases">
        <authorList>
            <person name="Peeters C."/>
        </authorList>
    </citation>
    <scope>NUCLEOTIDE SEQUENCE [LARGE SCALE GENOMIC DNA]</scope>
    <source>
        <strain evidence="1 2">LMG 31114</strain>
    </source>
</reference>
<dbReference type="GeneID" id="300404991"/>
<sequence>MTASNFEGLVGPTSTSIASQIEIALETIRDGESPLADLPLPKPGEWDAAQCDAVYRSGYDAFERGDFAHAIECFAPLLASCPRDPDYTAALGQALCRAGKAEIALPLFIAAAMIDETAPEPMYRVGECLLRLSRWEPAIRALKETLVRCDGRPQHAQVANKTRKHLTTMGCSV</sequence>
<organism evidence="1 2">
    <name type="scientific">Pandoraea pneumonica</name>
    <dbReference type="NCBI Taxonomy" id="2508299"/>
    <lineage>
        <taxon>Bacteria</taxon>
        <taxon>Pseudomonadati</taxon>
        <taxon>Pseudomonadota</taxon>
        <taxon>Betaproteobacteria</taxon>
        <taxon>Burkholderiales</taxon>
        <taxon>Burkholderiaceae</taxon>
        <taxon>Pandoraea</taxon>
    </lineage>
</organism>
<dbReference type="SUPFAM" id="SSF48452">
    <property type="entry name" value="TPR-like"/>
    <property type="match status" value="1"/>
</dbReference>
<keyword evidence="2" id="KW-1185">Reference proteome</keyword>
<dbReference type="Pfam" id="PF12895">
    <property type="entry name" value="ANAPC3"/>
    <property type="match status" value="1"/>
</dbReference>
<dbReference type="Proteomes" id="UP000366945">
    <property type="component" value="Unassembled WGS sequence"/>
</dbReference>
<evidence type="ECO:0000313" key="2">
    <source>
        <dbReference type="Proteomes" id="UP000366945"/>
    </source>
</evidence>
<proteinExistence type="predicted"/>
<dbReference type="InterPro" id="IPR011990">
    <property type="entry name" value="TPR-like_helical_dom_sf"/>
</dbReference>